<dbReference type="InterPro" id="IPR002347">
    <property type="entry name" value="SDR_fam"/>
</dbReference>
<dbReference type="AlphaFoldDB" id="A0A1H8VJV9"/>
<dbReference type="Pfam" id="PF00106">
    <property type="entry name" value="adh_short"/>
    <property type="match status" value="1"/>
</dbReference>
<dbReference type="PANTHER" id="PTHR43180">
    <property type="entry name" value="3-OXOACYL-(ACYL-CARRIER-PROTEIN) REDUCTASE (AFU_ORTHOLOGUE AFUA_6G11210)"/>
    <property type="match status" value="1"/>
</dbReference>
<evidence type="ECO:0000256" key="3">
    <source>
        <dbReference type="ARBA" id="ARBA00023027"/>
    </source>
</evidence>
<dbReference type="NCBIfam" id="NF009467">
    <property type="entry name" value="PRK12826.1-3"/>
    <property type="match status" value="1"/>
</dbReference>
<dbReference type="InterPro" id="IPR023985">
    <property type="entry name" value="SDR_subfam_1"/>
</dbReference>
<dbReference type="Gene3D" id="3.40.50.720">
    <property type="entry name" value="NAD(P)-binding Rossmann-like Domain"/>
    <property type="match status" value="1"/>
</dbReference>
<name>A0A1H8VJV9_9ACTN</name>
<protein>
    <submittedName>
        <fullName evidence="4">SDR family mycofactocin-dependent oxidoreductase</fullName>
    </submittedName>
</protein>
<keyword evidence="5" id="KW-1185">Reference proteome</keyword>
<dbReference type="NCBIfam" id="TIGR03971">
    <property type="entry name" value="SDR_subfam_1"/>
    <property type="match status" value="1"/>
</dbReference>
<dbReference type="GO" id="GO:0016491">
    <property type="term" value="F:oxidoreductase activity"/>
    <property type="evidence" value="ECO:0007669"/>
    <property type="project" value="UniProtKB-KW"/>
</dbReference>
<keyword evidence="2" id="KW-0560">Oxidoreductase</keyword>
<dbReference type="FunFam" id="3.40.50.720:FF:000084">
    <property type="entry name" value="Short-chain dehydrogenase reductase"/>
    <property type="match status" value="1"/>
</dbReference>
<dbReference type="RefSeq" id="WP_091946642.1">
    <property type="nucleotide sequence ID" value="NZ_FOEE01000012.1"/>
</dbReference>
<keyword evidence="3" id="KW-0520">NAD</keyword>
<dbReference type="Proteomes" id="UP000198960">
    <property type="component" value="Unassembled WGS sequence"/>
</dbReference>
<proteinExistence type="inferred from homology"/>
<dbReference type="STRING" id="673521.SAMN05660991_03610"/>
<evidence type="ECO:0000313" key="5">
    <source>
        <dbReference type="Proteomes" id="UP000198960"/>
    </source>
</evidence>
<dbReference type="PANTHER" id="PTHR43180:SF66">
    <property type="entry name" value="SHORT-CHAIN DEHYDROGENASE_REDUCTASE FAMILY PROTEIN"/>
    <property type="match status" value="1"/>
</dbReference>
<dbReference type="PRINTS" id="PR00081">
    <property type="entry name" value="GDHRDH"/>
</dbReference>
<dbReference type="OrthoDB" id="5173603at2"/>
<reference evidence="5" key="1">
    <citation type="submission" date="2016-10" db="EMBL/GenBank/DDBJ databases">
        <authorList>
            <person name="Varghese N."/>
            <person name="Submissions S."/>
        </authorList>
    </citation>
    <scope>NUCLEOTIDE SEQUENCE [LARGE SCALE GENOMIC DNA]</scope>
    <source>
        <strain evidence="5">DSM 45413</strain>
    </source>
</reference>
<evidence type="ECO:0000256" key="1">
    <source>
        <dbReference type="ARBA" id="ARBA00006484"/>
    </source>
</evidence>
<evidence type="ECO:0000256" key="2">
    <source>
        <dbReference type="ARBA" id="ARBA00023002"/>
    </source>
</evidence>
<sequence length="286" mass="29636">MAGSLQGKVAFITGAARGQGRSHALRLAREGADVIAVDICAQIGSTDYPMATEEDLAETARQVEALDRRVVTRIADVRDRGRMIEAVDAGVAELGRLDIVVANAGISPLGAQHGSRAWFDAVSVDLVGVINTVEAAFGHLSAGASIICTGSMAAMMPGGVGAGGGGGAGYSFAKREVARFVHDLAGELAGQSIRVNAVHPGNIDTPMLQNDMMYRMFRPDLENPTRADAEPGFASMHRMPVTTLDANDISEAVLFLASDASRYVTGLQLKVEAGALLGMSTAGAPG</sequence>
<gene>
    <name evidence="4" type="ORF">SAMN05660991_03610</name>
</gene>
<organism evidence="4 5">
    <name type="scientific">Trujillonella endophytica</name>
    <dbReference type="NCBI Taxonomy" id="673521"/>
    <lineage>
        <taxon>Bacteria</taxon>
        <taxon>Bacillati</taxon>
        <taxon>Actinomycetota</taxon>
        <taxon>Actinomycetes</taxon>
        <taxon>Geodermatophilales</taxon>
        <taxon>Geodermatophilaceae</taxon>
        <taxon>Trujillonella</taxon>
    </lineage>
</organism>
<comment type="similarity">
    <text evidence="1">Belongs to the short-chain dehydrogenases/reductases (SDR) family.</text>
</comment>
<dbReference type="InterPro" id="IPR036291">
    <property type="entry name" value="NAD(P)-bd_dom_sf"/>
</dbReference>
<dbReference type="SUPFAM" id="SSF51735">
    <property type="entry name" value="NAD(P)-binding Rossmann-fold domains"/>
    <property type="match status" value="1"/>
</dbReference>
<evidence type="ECO:0000313" key="4">
    <source>
        <dbReference type="EMBL" id="SEP15623.1"/>
    </source>
</evidence>
<accession>A0A1H8VJV9</accession>
<dbReference type="CDD" id="cd05233">
    <property type="entry name" value="SDR_c"/>
    <property type="match status" value="1"/>
</dbReference>
<dbReference type="EMBL" id="FOEE01000012">
    <property type="protein sequence ID" value="SEP15623.1"/>
    <property type="molecule type" value="Genomic_DNA"/>
</dbReference>